<reference evidence="1" key="1">
    <citation type="journal article" date="2013" name="J. Plant Res.">
        <title>Effect of fungi and light on seed germination of three Opuntia species from semiarid lands of central Mexico.</title>
        <authorList>
            <person name="Delgado-Sanchez P."/>
            <person name="Jimenez-Bremont J.F."/>
            <person name="Guerrero-Gonzalez Mde L."/>
            <person name="Flores J."/>
        </authorList>
    </citation>
    <scope>NUCLEOTIDE SEQUENCE</scope>
    <source>
        <tissue evidence="1">Cladode</tissue>
    </source>
</reference>
<proteinExistence type="predicted"/>
<accession>A0A7C9DWX8</accession>
<evidence type="ECO:0008006" key="2">
    <source>
        <dbReference type="Google" id="ProtNLM"/>
    </source>
</evidence>
<dbReference type="EMBL" id="GISG01181803">
    <property type="protein sequence ID" value="MBA4654020.1"/>
    <property type="molecule type" value="Transcribed_RNA"/>
</dbReference>
<dbReference type="AlphaFoldDB" id="A0A7C9DWX8"/>
<reference evidence="1" key="2">
    <citation type="submission" date="2020-07" db="EMBL/GenBank/DDBJ databases">
        <authorList>
            <person name="Vera ALvarez R."/>
            <person name="Arias-Moreno D.M."/>
            <person name="Jimenez-Jacinto V."/>
            <person name="Jimenez-Bremont J.F."/>
            <person name="Swaminathan K."/>
            <person name="Moose S.P."/>
            <person name="Guerrero-Gonzalez M.L."/>
            <person name="Marino-Ramirez L."/>
            <person name="Landsman D."/>
            <person name="Rodriguez-Kessler M."/>
            <person name="Delgado-Sanchez P."/>
        </authorList>
    </citation>
    <scope>NUCLEOTIDE SEQUENCE</scope>
    <source>
        <tissue evidence="1">Cladode</tissue>
    </source>
</reference>
<protein>
    <recommendedName>
        <fullName evidence="2">Myb-like domain-containing protein</fullName>
    </recommendedName>
</protein>
<name>A0A7C9DWX8_OPUST</name>
<sequence>MVEDELGDDMVSWGTWEELILGGAVLRHGSHNWDAVALEVQARTLYPCLFTPQVCKAKYEDLQARYSGSSSWFEELRKRRVEELRRALEKSEDSIGSLANPLHTC</sequence>
<organism evidence="1">
    <name type="scientific">Opuntia streptacantha</name>
    <name type="common">Prickly pear cactus</name>
    <name type="synonym">Opuntia cardona</name>
    <dbReference type="NCBI Taxonomy" id="393608"/>
    <lineage>
        <taxon>Eukaryota</taxon>
        <taxon>Viridiplantae</taxon>
        <taxon>Streptophyta</taxon>
        <taxon>Embryophyta</taxon>
        <taxon>Tracheophyta</taxon>
        <taxon>Spermatophyta</taxon>
        <taxon>Magnoliopsida</taxon>
        <taxon>eudicotyledons</taxon>
        <taxon>Gunneridae</taxon>
        <taxon>Pentapetalae</taxon>
        <taxon>Caryophyllales</taxon>
        <taxon>Cactineae</taxon>
        <taxon>Cactaceae</taxon>
        <taxon>Opuntioideae</taxon>
        <taxon>Opuntia</taxon>
    </lineage>
</organism>
<evidence type="ECO:0000313" key="1">
    <source>
        <dbReference type="EMBL" id="MBA4654020.1"/>
    </source>
</evidence>
<dbReference type="PANTHER" id="PTHR37888">
    <property type="entry name" value="DNA-BINDING BROMODOMAIN-CONTAINING PROTEIN"/>
    <property type="match status" value="1"/>
</dbReference>
<dbReference type="PANTHER" id="PTHR37888:SF4">
    <property type="entry name" value="OS07G0565300 PROTEIN"/>
    <property type="match status" value="1"/>
</dbReference>